<dbReference type="RefSeq" id="WP_128987397.1">
    <property type="nucleotide sequence ID" value="NZ_PDJZ01000017.1"/>
</dbReference>
<keyword evidence="4" id="KW-0812">Transmembrane</keyword>
<dbReference type="SUPFAM" id="SSF58104">
    <property type="entry name" value="Methyl-accepting chemotaxis protein (MCP) signaling domain"/>
    <property type="match status" value="1"/>
</dbReference>
<dbReference type="PANTHER" id="PTHR43531:SF11">
    <property type="entry name" value="METHYL-ACCEPTING CHEMOTAXIS PROTEIN 3"/>
    <property type="match status" value="1"/>
</dbReference>
<dbReference type="InterPro" id="IPR025991">
    <property type="entry name" value="Chemoreceptor_zinc-bind_dom"/>
</dbReference>
<sequence length="972" mass="111897">MNNLRLKDKIFLILVLPLITILILSFISLYNKYEQKSKMNDTSYYISFILKVSTLLGDLQKEREYALTYLDSYGKDKKEELNLQIKSSEIKQEELKTFLDNFHLVKKDNNISTKLEMLNKAILDLRTMRNKLIDLKINRLESYETYNKYIENLISFYDDLLIYSNNKELSKHSQAYISLINVVEKAYMEKEIVSGIFSRNNISNEDYNRLISFISSQNFYLEVFSKNASLEQLEFYKHSMNNEIFQKIENFRKVIYSKIKKDAYLMEIKESLGYGGLIHSYKDYFIEQKDSLLNQIQKNHTKMLKAIKDYKRVENITKDEIELLDQIQETFDLYMSNAFDNNFFNDSANDLKTIKALNILSKNIYGANLKEWEEFSYKKIEFFEQIKDKTIKNMLKNIDENSQTLNNQMILFILFLLVLLIVIFISISFILKRITVSMKKFQNNLNEFFAYSMREKDSIILDEIDGKDEFALMTLNMNKEIIKIEKIIENDKEVLLEITDIVEKVNNGFFEYSIKTKASTKELEALVEIINKMINRTKLKIDSLNLLLNSYTQGDYKFKLDDVHKKGMYGDFGTLCSSTLLLGQSSSELIAMITNAGVELEKNTKILTNSSNELAISSTEQASSLEQSSAALEQITANIKNNNENMNKMMTIANELNEASNIGSKAATQTSISMDEINEKVHAINDAIAIIDKIAFQTNILSLNAAVEAATAGEAGKGFAVVAAEVRNLANRSADAAKEIKNLVQSASVKSNEGKVIADDMIKGYENLTSKISQTKDIIQSVTLFSKEQESGIIQINDTISRLDSATQKNAMTASNIDVLSNEVSKLSNRLLDITSQSKIDERYYEMVENINLIKEVSKYKNDHINFKKSYYKNLDSFEDCNVVDCKSCNMGKWISFCENENKEFTKFDEWNLLKQNHKDVHQKVQAYVSKNANKEKNQILRKIASEIEESTVKVFDSLNDVLYIDSKLNKS</sequence>
<evidence type="ECO:0000259" key="5">
    <source>
        <dbReference type="PROSITE" id="PS50111"/>
    </source>
</evidence>
<comment type="similarity">
    <text evidence="2">Belongs to the methyl-accepting chemotaxis (MCP) protein family.</text>
</comment>
<dbReference type="InterPro" id="IPR004089">
    <property type="entry name" value="MCPsignal_dom"/>
</dbReference>
<dbReference type="GO" id="GO:0005886">
    <property type="term" value="C:plasma membrane"/>
    <property type="evidence" value="ECO:0007669"/>
    <property type="project" value="TreeGrafter"/>
</dbReference>
<gene>
    <name evidence="6" type="ORF">CRU90_11375</name>
</gene>
<dbReference type="EMBL" id="PDJZ01000017">
    <property type="protein sequence ID" value="RXJ83047.1"/>
    <property type="molecule type" value="Genomic_DNA"/>
</dbReference>
<dbReference type="GO" id="GO:0006935">
    <property type="term" value="P:chemotaxis"/>
    <property type="evidence" value="ECO:0007669"/>
    <property type="project" value="UniProtKB-KW"/>
</dbReference>
<dbReference type="Pfam" id="PF08376">
    <property type="entry name" value="NIT"/>
    <property type="match status" value="1"/>
</dbReference>
<dbReference type="Gene3D" id="1.10.287.950">
    <property type="entry name" value="Methyl-accepting chemotaxis protein"/>
    <property type="match status" value="1"/>
</dbReference>
<evidence type="ECO:0000313" key="6">
    <source>
        <dbReference type="EMBL" id="RXJ83047.1"/>
    </source>
</evidence>
<feature type="transmembrane region" description="Helical" evidence="4">
    <location>
        <begin position="12"/>
        <end position="30"/>
    </location>
</feature>
<dbReference type="InterPro" id="IPR013587">
    <property type="entry name" value="Nitrate/nitrite_sensing"/>
</dbReference>
<evidence type="ECO:0000256" key="2">
    <source>
        <dbReference type="ARBA" id="ARBA00029447"/>
    </source>
</evidence>
<dbReference type="InterPro" id="IPR051310">
    <property type="entry name" value="MCP_chemotaxis"/>
</dbReference>
<dbReference type="GO" id="GO:0004888">
    <property type="term" value="F:transmembrane signaling receptor activity"/>
    <property type="evidence" value="ECO:0007669"/>
    <property type="project" value="TreeGrafter"/>
</dbReference>
<dbReference type="Proteomes" id="UP000290870">
    <property type="component" value="Unassembled WGS sequence"/>
</dbReference>
<dbReference type="AlphaFoldDB" id="A0A4Q0ZA46"/>
<evidence type="ECO:0000256" key="4">
    <source>
        <dbReference type="SAM" id="Phobius"/>
    </source>
</evidence>
<dbReference type="PROSITE" id="PS50111">
    <property type="entry name" value="CHEMOTAXIS_TRANSDUC_2"/>
    <property type="match status" value="1"/>
</dbReference>
<feature type="domain" description="Methyl-accepting transducer" evidence="5">
    <location>
        <begin position="596"/>
        <end position="825"/>
    </location>
</feature>
<dbReference type="PANTHER" id="PTHR43531">
    <property type="entry name" value="PROTEIN ICFG"/>
    <property type="match status" value="1"/>
</dbReference>
<evidence type="ECO:0000256" key="1">
    <source>
        <dbReference type="ARBA" id="ARBA00022500"/>
    </source>
</evidence>
<keyword evidence="4" id="KW-0472">Membrane</keyword>
<dbReference type="Pfam" id="PF00015">
    <property type="entry name" value="MCPsignal"/>
    <property type="match status" value="1"/>
</dbReference>
<proteinExistence type="inferred from homology"/>
<accession>A0A4Q0ZA46</accession>
<keyword evidence="4" id="KW-1133">Transmembrane helix</keyword>
<dbReference type="GO" id="GO:0007165">
    <property type="term" value="P:signal transduction"/>
    <property type="evidence" value="ECO:0007669"/>
    <property type="project" value="UniProtKB-KW"/>
</dbReference>
<dbReference type="Pfam" id="PF13682">
    <property type="entry name" value="CZB"/>
    <property type="match status" value="1"/>
</dbReference>
<comment type="caution">
    <text evidence="6">The sequence shown here is derived from an EMBL/GenBank/DDBJ whole genome shotgun (WGS) entry which is preliminary data.</text>
</comment>
<dbReference type="OrthoDB" id="5349185at2"/>
<evidence type="ECO:0000256" key="3">
    <source>
        <dbReference type="PROSITE-ProRule" id="PRU00284"/>
    </source>
</evidence>
<protein>
    <submittedName>
        <fullName evidence="6">Chemotaxis protein</fullName>
    </submittedName>
</protein>
<reference evidence="6 7" key="1">
    <citation type="submission" date="2017-10" db="EMBL/GenBank/DDBJ databases">
        <title>Genomics of the genus Arcobacter.</title>
        <authorList>
            <person name="Perez-Cataluna A."/>
            <person name="Figueras M.J."/>
        </authorList>
    </citation>
    <scope>NUCLEOTIDE SEQUENCE [LARGE SCALE GENOMIC DNA]</scope>
    <source>
        <strain evidence="6 7">F26</strain>
    </source>
</reference>
<keyword evidence="3" id="KW-0807">Transducer</keyword>
<keyword evidence="1" id="KW-0145">Chemotaxis</keyword>
<dbReference type="SMART" id="SM00283">
    <property type="entry name" value="MA"/>
    <property type="match status" value="1"/>
</dbReference>
<evidence type="ECO:0000313" key="7">
    <source>
        <dbReference type="Proteomes" id="UP000290870"/>
    </source>
</evidence>
<dbReference type="Gene3D" id="1.20.120.30">
    <property type="entry name" value="Aspartate receptor, ligand-binding domain"/>
    <property type="match status" value="1"/>
</dbReference>
<feature type="transmembrane region" description="Helical" evidence="4">
    <location>
        <begin position="409"/>
        <end position="431"/>
    </location>
</feature>
<organism evidence="6 7">
    <name type="scientific">Arcobacter cloacae</name>
    <dbReference type="NCBI Taxonomy" id="1054034"/>
    <lineage>
        <taxon>Bacteria</taxon>
        <taxon>Pseudomonadati</taxon>
        <taxon>Campylobacterota</taxon>
        <taxon>Epsilonproteobacteria</taxon>
        <taxon>Campylobacterales</taxon>
        <taxon>Arcobacteraceae</taxon>
        <taxon>Arcobacter</taxon>
    </lineage>
</organism>
<name>A0A4Q0ZA46_9BACT</name>